<proteinExistence type="predicted"/>
<feature type="compositionally biased region" description="Low complexity" evidence="2">
    <location>
        <begin position="7"/>
        <end position="22"/>
    </location>
</feature>
<accession>A0A941EGF2</accession>
<evidence type="ECO:0000313" key="4">
    <source>
        <dbReference type="Proteomes" id="UP000676325"/>
    </source>
</evidence>
<dbReference type="Proteomes" id="UP000676325">
    <property type="component" value="Unassembled WGS sequence"/>
</dbReference>
<evidence type="ECO:0000256" key="2">
    <source>
        <dbReference type="SAM" id="MobiDB-lite"/>
    </source>
</evidence>
<gene>
    <name evidence="3" type="ORF">KDK95_12825</name>
</gene>
<protein>
    <submittedName>
        <fullName evidence="3">DUF349 domain-containing protein</fullName>
    </submittedName>
</protein>
<evidence type="ECO:0000313" key="3">
    <source>
        <dbReference type="EMBL" id="MBR7827194.1"/>
    </source>
</evidence>
<evidence type="ECO:0000256" key="1">
    <source>
        <dbReference type="SAM" id="Coils"/>
    </source>
</evidence>
<feature type="coiled-coil region" evidence="1">
    <location>
        <begin position="210"/>
        <end position="237"/>
    </location>
</feature>
<dbReference type="EMBL" id="JAGSOH010000029">
    <property type="protein sequence ID" value="MBR7827194.1"/>
    <property type="molecule type" value="Genomic_DNA"/>
</dbReference>
<dbReference type="AlphaFoldDB" id="A0A941EGF2"/>
<keyword evidence="4" id="KW-1185">Reference proteome</keyword>
<organism evidence="3 4">
    <name type="scientific">Actinospica acidithermotolerans</name>
    <dbReference type="NCBI Taxonomy" id="2828514"/>
    <lineage>
        <taxon>Bacteria</taxon>
        <taxon>Bacillati</taxon>
        <taxon>Actinomycetota</taxon>
        <taxon>Actinomycetes</taxon>
        <taxon>Catenulisporales</taxon>
        <taxon>Actinospicaceae</taxon>
        <taxon>Actinospica</taxon>
    </lineage>
</organism>
<keyword evidence="1" id="KW-0175">Coiled coil</keyword>
<name>A0A941EGF2_9ACTN</name>
<dbReference type="Pfam" id="PF03993">
    <property type="entry name" value="DUF349"/>
    <property type="match status" value="3"/>
</dbReference>
<feature type="coiled-coil region" evidence="1">
    <location>
        <begin position="118"/>
        <end position="160"/>
    </location>
</feature>
<feature type="region of interest" description="Disordered" evidence="2">
    <location>
        <begin position="1"/>
        <end position="22"/>
    </location>
</feature>
<dbReference type="InterPro" id="IPR007139">
    <property type="entry name" value="DUF349"/>
</dbReference>
<comment type="caution">
    <text evidence="3">The sequence shown here is derived from an EMBL/GenBank/DDBJ whole genome shotgun (WGS) entry which is preliminary data.</text>
</comment>
<sequence length="436" mass="48449">MSDGEQATTPATGAADTAPAASPAVEAVCPWGRVAADGTVFVRRSDGEHEIGNWAAGTPEEGLTFFRTRYDGLKTKVELLERRLRGDGKDSAASIAELRAAITDAHAIGDLDALLGRLDKLEVLAEQRRSARKEARAKELVEAAKRKEAIVAEAEQLSESGQWKATGERLRALVDEWKAVPRLDRKSDDELWNRFAAARSAFAKRRKAHFAELDAERDVARGRKEELVEEAEELARQPINQPTDWADIAQGFRDLMQRWKKAGHAQREVEDKLWVRFKAAQDGFFAARNADLDKRDAGFKENLARKQELLVEAQALVPVKDLKAAKAALRGLQERWEEIGPVPRDAKGRIEGQLRDVERAVAEAEQAEWQRTNPEARARAEATVRQLEVSIEKFQTELAKAQAAGNARKAADAEAAISARREWLEQAQAALAEFTR</sequence>
<feature type="coiled-coil region" evidence="1">
    <location>
        <begin position="347"/>
        <end position="404"/>
    </location>
</feature>
<reference evidence="3" key="1">
    <citation type="submission" date="2021-04" db="EMBL/GenBank/DDBJ databases">
        <title>Genome based classification of Actinospica acidithermotolerans sp. nov., an actinobacterium isolated from an Indonesian hot spring.</title>
        <authorList>
            <person name="Kusuma A.B."/>
            <person name="Putra K.E."/>
            <person name="Nafisah S."/>
            <person name="Loh J."/>
            <person name="Nouioui I."/>
            <person name="Goodfellow M."/>
        </authorList>
    </citation>
    <scope>NUCLEOTIDE SEQUENCE</scope>
    <source>
        <strain evidence="3">MGRD01-02</strain>
    </source>
</reference>